<evidence type="ECO:0000313" key="3">
    <source>
        <dbReference type="EMBL" id="RMX03585.1"/>
    </source>
</evidence>
<accession>A0A3M6QKW4</accession>
<gene>
    <name evidence="3" type="ORF">D8I35_17115</name>
</gene>
<comment type="caution">
    <text evidence="3">The sequence shown here is derived from an EMBL/GenBank/DDBJ whole genome shotgun (WGS) entry which is preliminary data.</text>
</comment>
<feature type="signal peptide" evidence="2">
    <location>
        <begin position="1"/>
        <end position="27"/>
    </location>
</feature>
<dbReference type="EMBL" id="RDQO01000006">
    <property type="protein sequence ID" value="RMX03585.1"/>
    <property type="molecule type" value="Genomic_DNA"/>
</dbReference>
<organism evidence="3 4">
    <name type="scientific">Corticibacter populi</name>
    <dbReference type="NCBI Taxonomy" id="1550736"/>
    <lineage>
        <taxon>Bacteria</taxon>
        <taxon>Pseudomonadati</taxon>
        <taxon>Pseudomonadota</taxon>
        <taxon>Betaproteobacteria</taxon>
        <taxon>Burkholderiales</taxon>
        <taxon>Comamonadaceae</taxon>
        <taxon>Corticibacter</taxon>
    </lineage>
</organism>
<proteinExistence type="predicted"/>
<dbReference type="Proteomes" id="UP000278006">
    <property type="component" value="Unassembled WGS sequence"/>
</dbReference>
<evidence type="ECO:0000313" key="4">
    <source>
        <dbReference type="Proteomes" id="UP000278006"/>
    </source>
</evidence>
<dbReference type="RefSeq" id="WP_130466549.1">
    <property type="nucleotide sequence ID" value="NZ_RDQO01000006.1"/>
</dbReference>
<sequence length="133" mass="13697">MQAKPTGATLALTMAALLIASAPVAHAQQRSGTGQSQSVCEDGEQDRTACRREMATVQRTAPIDPHGANADTFTENALKRCAVHAAGSADRSACEARVLGTGNARASGSVMGGGLWREDTVTLPPETPAGRQP</sequence>
<name>A0A3M6QKW4_9BURK</name>
<feature type="chain" id="PRO_5018166425" evidence="2">
    <location>
        <begin position="28"/>
        <end position="133"/>
    </location>
</feature>
<keyword evidence="2" id="KW-0732">Signal</keyword>
<dbReference type="AlphaFoldDB" id="A0A3M6QKW4"/>
<evidence type="ECO:0000256" key="2">
    <source>
        <dbReference type="SAM" id="SignalP"/>
    </source>
</evidence>
<evidence type="ECO:0000256" key="1">
    <source>
        <dbReference type="SAM" id="MobiDB-lite"/>
    </source>
</evidence>
<reference evidence="3 4" key="1">
    <citation type="submission" date="2018-10" db="EMBL/GenBank/DDBJ databases">
        <title>Draft genome of Cortibacter populi DSM10536.</title>
        <authorList>
            <person name="Bernier A.-M."/>
            <person name="Bernard K."/>
        </authorList>
    </citation>
    <scope>NUCLEOTIDE SEQUENCE [LARGE SCALE GENOMIC DNA]</scope>
    <source>
        <strain evidence="3 4">DSM 105136</strain>
    </source>
</reference>
<feature type="region of interest" description="Disordered" evidence="1">
    <location>
        <begin position="105"/>
        <end position="133"/>
    </location>
</feature>
<feature type="region of interest" description="Disordered" evidence="1">
    <location>
        <begin position="24"/>
        <end position="47"/>
    </location>
</feature>
<keyword evidence="4" id="KW-1185">Reference proteome</keyword>
<dbReference type="OrthoDB" id="8780961at2"/>
<feature type="compositionally biased region" description="Polar residues" evidence="1">
    <location>
        <begin position="28"/>
        <end position="39"/>
    </location>
</feature>
<protein>
    <submittedName>
        <fullName evidence="3">Uncharacterized protein</fullName>
    </submittedName>
</protein>